<keyword evidence="1" id="KW-0472">Membrane</keyword>
<protein>
    <submittedName>
        <fullName evidence="2">Tetratricopeptide repeat protein</fullName>
    </submittedName>
</protein>
<comment type="caution">
    <text evidence="2">The sequence shown here is derived from an EMBL/GenBank/DDBJ whole genome shotgun (WGS) entry which is preliminary data.</text>
</comment>
<dbReference type="InterPro" id="IPR011990">
    <property type="entry name" value="TPR-like_helical_dom_sf"/>
</dbReference>
<dbReference type="OrthoDB" id="7559170at2"/>
<dbReference type="Pfam" id="PF14559">
    <property type="entry name" value="TPR_19"/>
    <property type="match status" value="1"/>
</dbReference>
<reference evidence="2 3" key="1">
    <citation type="submission" date="2019-04" db="EMBL/GenBank/DDBJ databases">
        <title>Reference strain of H23.</title>
        <authorList>
            <person name="Luo X."/>
        </authorList>
    </citation>
    <scope>NUCLEOTIDE SEQUENCE [LARGE SCALE GENOMIC DNA]</scope>
    <source>
        <strain evidence="2 3">H23</strain>
    </source>
</reference>
<sequence>MPIAGLGLHVVIAAFFAMHAVRTGQDRYWLFILFAFPGIGSLVYAIGIWLPEMRHTRQGRQLVGGVKRALDPSRELREALDAVETSANAQNRMRLAEAFVAAGRASEAIPHYQAALRSVHKDDPAIQVGLARAYLEGGHPAEARKLLDELIARKPDFRSSEGHLIYARAVAALDERNQAEEEFETLIGYYAGYEPRARYAEILAGWGERDRALELCERSLREAKRLPSYSRSMNKEWVGRLQRLQKSLAGPLVS</sequence>
<evidence type="ECO:0000313" key="2">
    <source>
        <dbReference type="EMBL" id="TKR29398.1"/>
    </source>
</evidence>
<keyword evidence="3" id="KW-1185">Reference proteome</keyword>
<dbReference type="SUPFAM" id="SSF48452">
    <property type="entry name" value="TPR-like"/>
    <property type="match status" value="1"/>
</dbReference>
<dbReference type="PIRSF" id="PIRSF030959">
    <property type="entry name" value="UCP030959"/>
    <property type="match status" value="1"/>
</dbReference>
<keyword evidence="1" id="KW-1133">Transmembrane helix</keyword>
<dbReference type="AlphaFoldDB" id="A0A4U5JMC7"/>
<evidence type="ECO:0000256" key="1">
    <source>
        <dbReference type="SAM" id="Phobius"/>
    </source>
</evidence>
<organism evidence="2 3">
    <name type="scientific">Luteimonas gilva</name>
    <dbReference type="NCBI Taxonomy" id="2572684"/>
    <lineage>
        <taxon>Bacteria</taxon>
        <taxon>Pseudomonadati</taxon>
        <taxon>Pseudomonadota</taxon>
        <taxon>Gammaproteobacteria</taxon>
        <taxon>Lysobacterales</taxon>
        <taxon>Lysobacteraceae</taxon>
        <taxon>Luteimonas</taxon>
    </lineage>
</organism>
<dbReference type="InterPro" id="IPR014562">
    <property type="entry name" value="UCP030959_TPR_rpt-cont"/>
</dbReference>
<dbReference type="EMBL" id="SZUA01000003">
    <property type="protein sequence ID" value="TKR29398.1"/>
    <property type="molecule type" value="Genomic_DNA"/>
</dbReference>
<name>A0A4U5JMC7_9GAMM</name>
<evidence type="ECO:0000313" key="3">
    <source>
        <dbReference type="Proteomes" id="UP000308707"/>
    </source>
</evidence>
<dbReference type="RefSeq" id="WP_137267800.1">
    <property type="nucleotide sequence ID" value="NZ_SZUA01000003.1"/>
</dbReference>
<feature type="transmembrane region" description="Helical" evidence="1">
    <location>
        <begin position="30"/>
        <end position="50"/>
    </location>
</feature>
<keyword evidence="1" id="KW-0812">Transmembrane</keyword>
<dbReference type="Gene3D" id="1.25.40.10">
    <property type="entry name" value="Tetratricopeptide repeat domain"/>
    <property type="match status" value="1"/>
</dbReference>
<proteinExistence type="predicted"/>
<dbReference type="Proteomes" id="UP000308707">
    <property type="component" value="Unassembled WGS sequence"/>
</dbReference>
<accession>A0A4U5JMC7</accession>
<gene>
    <name evidence="2" type="ORF">FCE95_14710</name>
</gene>